<organism evidence="2">
    <name type="scientific">Tanacetum cinerariifolium</name>
    <name type="common">Dalmatian daisy</name>
    <name type="synonym">Chrysanthemum cinerariifolium</name>
    <dbReference type="NCBI Taxonomy" id="118510"/>
    <lineage>
        <taxon>Eukaryota</taxon>
        <taxon>Viridiplantae</taxon>
        <taxon>Streptophyta</taxon>
        <taxon>Embryophyta</taxon>
        <taxon>Tracheophyta</taxon>
        <taxon>Spermatophyta</taxon>
        <taxon>Magnoliopsida</taxon>
        <taxon>eudicotyledons</taxon>
        <taxon>Gunneridae</taxon>
        <taxon>Pentapetalae</taxon>
        <taxon>asterids</taxon>
        <taxon>campanulids</taxon>
        <taxon>Asterales</taxon>
        <taxon>Asteraceae</taxon>
        <taxon>Asteroideae</taxon>
        <taxon>Anthemideae</taxon>
        <taxon>Anthemidinae</taxon>
        <taxon>Tanacetum</taxon>
    </lineage>
</organism>
<evidence type="ECO:0000259" key="1">
    <source>
        <dbReference type="PROSITE" id="PS50994"/>
    </source>
</evidence>
<dbReference type="GO" id="GO:0003676">
    <property type="term" value="F:nucleic acid binding"/>
    <property type="evidence" value="ECO:0007669"/>
    <property type="project" value="InterPro"/>
</dbReference>
<sequence length="335" mass="38333">MDLCGPMRVASINGKKYILFIADDYSLFTWLKFLASKDETPDFIIKFLKMIQVRLNTSIKNIRTDNGTEFVNQTLRSYYESVGISHETSVARSLQQNGVVERRNCNLVEAARKCIFIRYAPKKKAYHIYSRRTRKIIKTIHVDFNELTAMTSEKLGLGPGLQSMTHATSSSGLVLNLIPQQPCNRPPRDDWNRLFQPMFDEYFNPPTIVIFLVPVTVVPRTVDLADSHVSTSIDQDAPSTSAVDLTLFTRKAGNDLLPVQIYVDDIIFASTNTAMCNEQVDNGIVEFYFVRTEYQLDNIFTKPLPRERFNFLIKKLGMSSMSLETLKRLTEEENE</sequence>
<dbReference type="EMBL" id="BKCJ010001797">
    <property type="protein sequence ID" value="GEU44087.1"/>
    <property type="molecule type" value="Genomic_DNA"/>
</dbReference>
<dbReference type="PANTHER" id="PTHR42648:SF21">
    <property type="entry name" value="CYSTEINE-RICH RLK (RECEPTOR-LIKE PROTEIN KINASE) 8"/>
    <property type="match status" value="1"/>
</dbReference>
<name>A0A6L2K5V3_TANCI</name>
<dbReference type="InterPro" id="IPR012337">
    <property type="entry name" value="RNaseH-like_sf"/>
</dbReference>
<reference evidence="2" key="1">
    <citation type="journal article" date="2019" name="Sci. Rep.">
        <title>Draft genome of Tanacetum cinerariifolium, the natural source of mosquito coil.</title>
        <authorList>
            <person name="Yamashiro T."/>
            <person name="Shiraishi A."/>
            <person name="Satake H."/>
            <person name="Nakayama K."/>
        </authorList>
    </citation>
    <scope>NUCLEOTIDE SEQUENCE</scope>
</reference>
<dbReference type="Pfam" id="PF25597">
    <property type="entry name" value="SH3_retrovirus"/>
    <property type="match status" value="1"/>
</dbReference>
<proteinExistence type="predicted"/>
<dbReference type="AlphaFoldDB" id="A0A6L2K5V3"/>
<protein>
    <submittedName>
        <fullName evidence="2">Ribonuclease H-like domain-containing protein</fullName>
    </submittedName>
</protein>
<dbReference type="SUPFAM" id="SSF53098">
    <property type="entry name" value="Ribonuclease H-like"/>
    <property type="match status" value="1"/>
</dbReference>
<evidence type="ECO:0000313" key="2">
    <source>
        <dbReference type="EMBL" id="GEU44087.1"/>
    </source>
</evidence>
<comment type="caution">
    <text evidence="2">The sequence shown here is derived from an EMBL/GenBank/DDBJ whole genome shotgun (WGS) entry which is preliminary data.</text>
</comment>
<dbReference type="PANTHER" id="PTHR42648">
    <property type="entry name" value="TRANSPOSASE, PUTATIVE-RELATED"/>
    <property type="match status" value="1"/>
</dbReference>
<accession>A0A6L2K5V3</accession>
<dbReference type="InterPro" id="IPR057670">
    <property type="entry name" value="SH3_retrovirus"/>
</dbReference>
<dbReference type="GO" id="GO:0015074">
    <property type="term" value="P:DNA integration"/>
    <property type="evidence" value="ECO:0007669"/>
    <property type="project" value="InterPro"/>
</dbReference>
<dbReference type="Pfam" id="PF00665">
    <property type="entry name" value="rve"/>
    <property type="match status" value="1"/>
</dbReference>
<feature type="domain" description="Integrase catalytic" evidence="1">
    <location>
        <begin position="1"/>
        <end position="167"/>
    </location>
</feature>
<dbReference type="Gene3D" id="3.30.420.10">
    <property type="entry name" value="Ribonuclease H-like superfamily/Ribonuclease H"/>
    <property type="match status" value="1"/>
</dbReference>
<dbReference type="PROSITE" id="PS50994">
    <property type="entry name" value="INTEGRASE"/>
    <property type="match status" value="1"/>
</dbReference>
<dbReference type="InterPro" id="IPR039537">
    <property type="entry name" value="Retrotran_Ty1/copia-like"/>
</dbReference>
<dbReference type="InterPro" id="IPR001584">
    <property type="entry name" value="Integrase_cat-core"/>
</dbReference>
<dbReference type="InterPro" id="IPR036397">
    <property type="entry name" value="RNaseH_sf"/>
</dbReference>
<gene>
    <name evidence="2" type="ORF">Tci_016065</name>
</gene>